<feature type="chain" id="PRO_5031187686" description="Lipoprotein" evidence="1">
    <location>
        <begin position="25"/>
        <end position="145"/>
    </location>
</feature>
<feature type="signal peptide" evidence="1">
    <location>
        <begin position="1"/>
        <end position="24"/>
    </location>
</feature>
<protein>
    <recommendedName>
        <fullName evidence="3">Lipoprotein</fullName>
    </recommendedName>
</protein>
<keyword evidence="1" id="KW-0732">Signal</keyword>
<comment type="caution">
    <text evidence="2">The sequence shown here is derived from an EMBL/GenBank/DDBJ whole genome shotgun (WGS) entry which is preliminary data.</text>
</comment>
<evidence type="ECO:0008006" key="3">
    <source>
        <dbReference type="Google" id="ProtNLM"/>
    </source>
</evidence>
<evidence type="ECO:0000313" key="2">
    <source>
        <dbReference type="EMBL" id="HED11296.1"/>
    </source>
</evidence>
<reference evidence="2" key="1">
    <citation type="journal article" date="2020" name="mSystems">
        <title>Genome- and Community-Level Interaction Insights into Carbon Utilization and Element Cycling Functions of Hydrothermarchaeota in Hydrothermal Sediment.</title>
        <authorList>
            <person name="Zhou Z."/>
            <person name="Liu Y."/>
            <person name="Xu W."/>
            <person name="Pan J."/>
            <person name="Luo Z.H."/>
            <person name="Li M."/>
        </authorList>
    </citation>
    <scope>NUCLEOTIDE SEQUENCE [LARGE SCALE GENOMIC DNA]</scope>
    <source>
        <strain evidence="2">HyVt-456</strain>
    </source>
</reference>
<evidence type="ECO:0000256" key="1">
    <source>
        <dbReference type="SAM" id="SignalP"/>
    </source>
</evidence>
<dbReference type="EMBL" id="DRLD01000317">
    <property type="protein sequence ID" value="HED11296.1"/>
    <property type="molecule type" value="Genomic_DNA"/>
</dbReference>
<accession>A0A7V1PVS7</accession>
<dbReference type="PROSITE" id="PS51257">
    <property type="entry name" value="PROKAR_LIPOPROTEIN"/>
    <property type="match status" value="1"/>
</dbReference>
<gene>
    <name evidence="2" type="ORF">ENJ10_11460</name>
</gene>
<proteinExistence type="predicted"/>
<name>A0A7V1PVS7_CALAY</name>
<dbReference type="Proteomes" id="UP000886005">
    <property type="component" value="Unassembled WGS sequence"/>
</dbReference>
<sequence length="145" mass="16324">MKHAIIFSFILFAILSGCGNTNSAANEPLFEKIMEDHSKGYVYPDSGVFYKYNVNTVTETISSPLDTLTMLLHKGVNIKNGWYRRYLPGCSPPGAVYVTKTVYTVVFIIQVSKENALLIEHGFSKMEEPPHPITCGYNVTRFHLK</sequence>
<organism evidence="2">
    <name type="scientific">Caldithrix abyssi</name>
    <dbReference type="NCBI Taxonomy" id="187145"/>
    <lineage>
        <taxon>Bacteria</taxon>
        <taxon>Pseudomonadati</taxon>
        <taxon>Calditrichota</taxon>
        <taxon>Calditrichia</taxon>
        <taxon>Calditrichales</taxon>
        <taxon>Calditrichaceae</taxon>
        <taxon>Caldithrix</taxon>
    </lineage>
</organism>
<dbReference type="AlphaFoldDB" id="A0A7V1PVS7"/>